<accession>A0A7I8W479</accession>
<evidence type="ECO:0000313" key="2">
    <source>
        <dbReference type="EMBL" id="CAD5122692.1"/>
    </source>
</evidence>
<keyword evidence="3" id="KW-1185">Reference proteome</keyword>
<protein>
    <submittedName>
        <fullName evidence="2">DgyrCDS11102</fullName>
    </submittedName>
</protein>
<organism evidence="2 3">
    <name type="scientific">Dimorphilus gyrociliatus</name>
    <dbReference type="NCBI Taxonomy" id="2664684"/>
    <lineage>
        <taxon>Eukaryota</taxon>
        <taxon>Metazoa</taxon>
        <taxon>Spiralia</taxon>
        <taxon>Lophotrochozoa</taxon>
        <taxon>Annelida</taxon>
        <taxon>Polychaeta</taxon>
        <taxon>Polychaeta incertae sedis</taxon>
        <taxon>Dinophilidae</taxon>
        <taxon>Dimorphilus</taxon>
    </lineage>
</organism>
<dbReference type="EMBL" id="CAJFCJ010000018">
    <property type="protein sequence ID" value="CAD5122692.1"/>
    <property type="molecule type" value="Genomic_DNA"/>
</dbReference>
<keyword evidence="1" id="KW-0732">Signal</keyword>
<feature type="chain" id="PRO_5029521341" evidence="1">
    <location>
        <begin position="18"/>
        <end position="384"/>
    </location>
</feature>
<evidence type="ECO:0000313" key="3">
    <source>
        <dbReference type="Proteomes" id="UP000549394"/>
    </source>
</evidence>
<evidence type="ECO:0000256" key="1">
    <source>
        <dbReference type="SAM" id="SignalP"/>
    </source>
</evidence>
<reference evidence="2 3" key="1">
    <citation type="submission" date="2020-08" db="EMBL/GenBank/DDBJ databases">
        <authorList>
            <person name="Hejnol A."/>
        </authorList>
    </citation>
    <scope>NUCLEOTIDE SEQUENCE [LARGE SCALE GENOMIC DNA]</scope>
</reference>
<name>A0A7I8W479_9ANNE</name>
<gene>
    <name evidence="2" type="ORF">DGYR_LOCUS10469</name>
</gene>
<proteinExistence type="predicted"/>
<feature type="signal peptide" evidence="1">
    <location>
        <begin position="1"/>
        <end position="17"/>
    </location>
</feature>
<sequence length="384" mass="42393">MTGLVFFFIACISFGSATVLTDIEAVSLEALPGFEAILQVERDQPVQIKVALKIRNNGNANIPPPIKPLENNFAFRLDVVSKNEGSSVQSWQVSSSDDTVTSLNINQVKTVTLGCTINISSAQCSKQLEICGCIKSERINVPLKSGRRMLKSSFTDSNEENDIICMPLSCKSVPGAEGDPHFLVYGSLSKLPLCFDIIGRAGEELILLNDTKAGWSVSAHVLDDRYFHAVSVRSANNVVMITTDKVVNTSLTWGNFGGYVMGNIHLSMGKSKDEKSMMVTTGKSSRTMVVRVNLAKHFDKREHLDIHIEEHDEMDEYIGGILGEAKKNYLGSENSVQFDQPYGAVFIKEKYFPAKLATRGGSRCWLVAPSQALYPFKVRDFIQY</sequence>
<comment type="caution">
    <text evidence="2">The sequence shown here is derived from an EMBL/GenBank/DDBJ whole genome shotgun (WGS) entry which is preliminary data.</text>
</comment>
<dbReference type="Proteomes" id="UP000549394">
    <property type="component" value="Unassembled WGS sequence"/>
</dbReference>
<dbReference type="AlphaFoldDB" id="A0A7I8W479"/>